<organism evidence="2 3">
    <name type="scientific">Phyllobacterium zundukense</name>
    <dbReference type="NCBI Taxonomy" id="1867719"/>
    <lineage>
        <taxon>Bacteria</taxon>
        <taxon>Pseudomonadati</taxon>
        <taxon>Pseudomonadota</taxon>
        <taxon>Alphaproteobacteria</taxon>
        <taxon>Hyphomicrobiales</taxon>
        <taxon>Phyllobacteriaceae</taxon>
        <taxon>Phyllobacterium</taxon>
    </lineage>
</organism>
<dbReference type="AlphaFoldDB" id="A0A2N9W046"/>
<dbReference type="EMBL" id="MZMT01000023">
    <property type="protein sequence ID" value="PIO45114.1"/>
    <property type="molecule type" value="Genomic_DNA"/>
</dbReference>
<dbReference type="RefSeq" id="WP_099997947.1">
    <property type="nucleotide sequence ID" value="NZ_CP017940.1"/>
</dbReference>
<dbReference type="KEGG" id="pht:BLM14_02455"/>
<keyword evidence="3" id="KW-1185">Reference proteome</keyword>
<accession>A0A2N9W046</accession>
<evidence type="ECO:0000313" key="2">
    <source>
        <dbReference type="EMBL" id="PIO45114.1"/>
    </source>
</evidence>
<keyword evidence="1" id="KW-1133">Transmembrane helix</keyword>
<protein>
    <submittedName>
        <fullName evidence="2">Uncharacterized protein</fullName>
    </submittedName>
</protein>
<keyword evidence="1" id="KW-0812">Transmembrane</keyword>
<comment type="caution">
    <text evidence="2">The sequence shown here is derived from an EMBL/GenBank/DDBJ whole genome shotgun (WGS) entry which is preliminary data.</text>
</comment>
<dbReference type="Proteomes" id="UP000232163">
    <property type="component" value="Unassembled WGS sequence"/>
</dbReference>
<gene>
    <name evidence="2" type="ORF">B5P45_08700</name>
</gene>
<dbReference type="OrthoDB" id="8447782at2"/>
<sequence length="108" mass="11389">MGRKNDYRDDDLLLSRTLAGAGMGLLRITLLFGSAAIALALIIAPLADRGTQAVVDYSTGRSIDEISTGSIKKAEPTASTYTVRRSVLQRSPNAVCILNSDGSKTGDC</sequence>
<name>A0A2N9W046_9HYPH</name>
<proteinExistence type="predicted"/>
<evidence type="ECO:0000256" key="1">
    <source>
        <dbReference type="SAM" id="Phobius"/>
    </source>
</evidence>
<evidence type="ECO:0000313" key="3">
    <source>
        <dbReference type="Proteomes" id="UP000232163"/>
    </source>
</evidence>
<feature type="transmembrane region" description="Helical" evidence="1">
    <location>
        <begin position="20"/>
        <end position="43"/>
    </location>
</feature>
<keyword evidence="1" id="KW-0472">Membrane</keyword>
<reference evidence="2 3" key="1">
    <citation type="journal article" date="2017" name="Int J Environ Stud">
        <title>Does the Miocene-Pliocene relict legume Oxytropis triphylla form nitrogen-fixing nodules with a combination of bacterial strains?</title>
        <authorList>
            <person name="Safronova V."/>
            <person name="Belimov A."/>
            <person name="Sazanova A."/>
            <person name="Kuznetsova I."/>
            <person name="Popova J."/>
            <person name="Andronov E."/>
            <person name="Verkhozina A."/>
            <person name="Tikhonovich I."/>
        </authorList>
    </citation>
    <scope>NUCLEOTIDE SEQUENCE [LARGE SCALE GENOMIC DNA]</scope>
    <source>
        <strain evidence="2 3">Tri-38</strain>
    </source>
</reference>